<dbReference type="SUPFAM" id="SSF140453">
    <property type="entry name" value="EsxAB dimer-like"/>
    <property type="match status" value="1"/>
</dbReference>
<dbReference type="RefSeq" id="WP_090786273.1">
    <property type="nucleotide sequence ID" value="NZ_BOND01000031.1"/>
</dbReference>
<proteinExistence type="predicted"/>
<reference evidence="3" key="1">
    <citation type="submission" date="2016-10" db="EMBL/GenBank/DDBJ databases">
        <authorList>
            <person name="Varghese N."/>
            <person name="Submissions S."/>
        </authorList>
    </citation>
    <scope>NUCLEOTIDE SEQUENCE [LARGE SCALE GENOMIC DNA]</scope>
    <source>
        <strain evidence="3">DSM 44718</strain>
    </source>
</reference>
<accession>A0A1H3KSM0</accession>
<feature type="compositionally biased region" description="Basic and acidic residues" evidence="1">
    <location>
        <begin position="102"/>
        <end position="116"/>
    </location>
</feature>
<keyword evidence="3" id="KW-1185">Reference proteome</keyword>
<feature type="region of interest" description="Disordered" evidence="1">
    <location>
        <begin position="97"/>
        <end position="116"/>
    </location>
</feature>
<sequence length="434" mass="42327">MGDAGSYSGMSHRALYDQLFAGNPCVIENTVAAWKSAERQADTLASTIDRDLDGVLAGWEGAAGTEFRDRVGKISTYSRQLSGNFLATHSGLSQMSAALSDAQRKAETPEEHDDNDKMLSGAANGAAKGALFGPAGAGVGALVGGFMGHNQDEEEKERARERMAALVAGVATQYEVADQGDWRPFTPPPTGLPEGDPHQGSGPSGGPRVGAPSMDPGTGPGGSGRTGTVDTPGHVANDPGPAGGPATPGTGTVGTGTQTNGSQLTSGGDGALAAGAATIGTVGALTQLGGTPSPSVPAGTGLSSGGLPPGGVLGSPGTASGSPTSAASATGKGANTVKPASGSGQAATGQRGAASRTSGLNGSQSQAGRPGGGGNSAAGPRNGSAAAGRSQAAGAGRTNQNDEEETDEHSTWLTEDDLIWRDAGDVPPPVLGGA</sequence>
<evidence type="ECO:0008006" key="4">
    <source>
        <dbReference type="Google" id="ProtNLM"/>
    </source>
</evidence>
<dbReference type="EMBL" id="FNQB01000001">
    <property type="protein sequence ID" value="SDY55080.1"/>
    <property type="molecule type" value="Genomic_DNA"/>
</dbReference>
<feature type="compositionally biased region" description="Gly residues" evidence="1">
    <location>
        <begin position="302"/>
        <end position="314"/>
    </location>
</feature>
<dbReference type="Proteomes" id="UP000199632">
    <property type="component" value="Unassembled WGS sequence"/>
</dbReference>
<dbReference type="InterPro" id="IPR036689">
    <property type="entry name" value="ESAT-6-like_sf"/>
</dbReference>
<feature type="compositionally biased region" description="Low complexity" evidence="1">
    <location>
        <begin position="244"/>
        <end position="271"/>
    </location>
</feature>
<feature type="compositionally biased region" description="Low complexity" evidence="1">
    <location>
        <begin position="315"/>
        <end position="334"/>
    </location>
</feature>
<name>A0A1H3KSM0_9ACTN</name>
<dbReference type="OrthoDB" id="5185161at2"/>
<organism evidence="2 3">
    <name type="scientific">Asanoa ishikariensis</name>
    <dbReference type="NCBI Taxonomy" id="137265"/>
    <lineage>
        <taxon>Bacteria</taxon>
        <taxon>Bacillati</taxon>
        <taxon>Actinomycetota</taxon>
        <taxon>Actinomycetes</taxon>
        <taxon>Micromonosporales</taxon>
        <taxon>Micromonosporaceae</taxon>
        <taxon>Asanoa</taxon>
    </lineage>
</organism>
<dbReference type="InterPro" id="IPR038332">
    <property type="entry name" value="PPE_sf"/>
</dbReference>
<feature type="region of interest" description="Disordered" evidence="1">
    <location>
        <begin position="175"/>
        <end position="271"/>
    </location>
</feature>
<evidence type="ECO:0000313" key="2">
    <source>
        <dbReference type="EMBL" id="SDY55080.1"/>
    </source>
</evidence>
<protein>
    <recommendedName>
        <fullName evidence="4">WXG100 family type VII secretion target</fullName>
    </recommendedName>
</protein>
<dbReference type="STRING" id="137265.SAMN05421684_0313"/>
<dbReference type="Gene3D" id="1.20.1260.20">
    <property type="entry name" value="PPE superfamily"/>
    <property type="match status" value="1"/>
</dbReference>
<feature type="region of interest" description="Disordered" evidence="1">
    <location>
        <begin position="284"/>
        <end position="434"/>
    </location>
</feature>
<dbReference type="AlphaFoldDB" id="A0A1H3KSM0"/>
<gene>
    <name evidence="2" type="ORF">SAMN05421684_0313</name>
</gene>
<evidence type="ECO:0000313" key="3">
    <source>
        <dbReference type="Proteomes" id="UP000199632"/>
    </source>
</evidence>
<evidence type="ECO:0000256" key="1">
    <source>
        <dbReference type="SAM" id="MobiDB-lite"/>
    </source>
</evidence>
<feature type="compositionally biased region" description="Low complexity" evidence="1">
    <location>
        <begin position="377"/>
        <end position="397"/>
    </location>
</feature>